<protein>
    <recommendedName>
        <fullName evidence="5">2-dehydropantoate 2-reductase</fullName>
    </recommendedName>
</protein>
<comment type="caution">
    <text evidence="3">The sequence shown here is derived from an EMBL/GenBank/DDBJ whole genome shotgun (WGS) entry which is preliminary data.</text>
</comment>
<dbReference type="InterPro" id="IPR013328">
    <property type="entry name" value="6PGD_dom2"/>
</dbReference>
<dbReference type="SUPFAM" id="SSF48179">
    <property type="entry name" value="6-phosphogluconate dehydrogenase C-terminal domain-like"/>
    <property type="match status" value="1"/>
</dbReference>
<dbReference type="InterPro" id="IPR051402">
    <property type="entry name" value="KPR-Related"/>
</dbReference>
<dbReference type="Proteomes" id="UP000479756">
    <property type="component" value="Unassembled WGS sequence"/>
</dbReference>
<evidence type="ECO:0000313" key="3">
    <source>
        <dbReference type="EMBL" id="NEM91832.1"/>
    </source>
</evidence>
<feature type="domain" description="Ketopantoate reductase C-terminal" evidence="2">
    <location>
        <begin position="183"/>
        <end position="322"/>
    </location>
</feature>
<organism evidence="3 4">
    <name type="scientific">Galbitalea soli</name>
    <dbReference type="NCBI Taxonomy" id="1268042"/>
    <lineage>
        <taxon>Bacteria</taxon>
        <taxon>Bacillati</taxon>
        <taxon>Actinomycetota</taxon>
        <taxon>Actinomycetes</taxon>
        <taxon>Micrococcales</taxon>
        <taxon>Microbacteriaceae</taxon>
        <taxon>Galbitalea</taxon>
    </lineage>
</organism>
<proteinExistence type="predicted"/>
<evidence type="ECO:0000259" key="2">
    <source>
        <dbReference type="Pfam" id="PF08546"/>
    </source>
</evidence>
<dbReference type="PANTHER" id="PTHR21708:SF26">
    <property type="entry name" value="2-DEHYDROPANTOATE 2-REDUCTASE"/>
    <property type="match status" value="1"/>
</dbReference>
<name>A0A7C9PNQ9_9MICO</name>
<dbReference type="Gene3D" id="1.10.1040.10">
    <property type="entry name" value="N-(1-d-carboxylethyl)-l-norvaline Dehydrogenase, domain 2"/>
    <property type="match status" value="1"/>
</dbReference>
<dbReference type="Pfam" id="PF08546">
    <property type="entry name" value="ApbA_C"/>
    <property type="match status" value="1"/>
</dbReference>
<evidence type="ECO:0008006" key="5">
    <source>
        <dbReference type="Google" id="ProtNLM"/>
    </source>
</evidence>
<gene>
    <name evidence="3" type="ORF">G3T37_10740</name>
</gene>
<dbReference type="GO" id="GO:0005737">
    <property type="term" value="C:cytoplasm"/>
    <property type="evidence" value="ECO:0007669"/>
    <property type="project" value="TreeGrafter"/>
</dbReference>
<keyword evidence="4" id="KW-1185">Reference proteome</keyword>
<dbReference type="Gene3D" id="3.40.50.720">
    <property type="entry name" value="NAD(P)-binding Rossmann-like Domain"/>
    <property type="match status" value="1"/>
</dbReference>
<dbReference type="AlphaFoldDB" id="A0A7C9PNQ9"/>
<dbReference type="RefSeq" id="WP_163473896.1">
    <property type="nucleotide sequence ID" value="NZ_JAAGWZ010000003.1"/>
</dbReference>
<dbReference type="InterPro" id="IPR013752">
    <property type="entry name" value="KPA_reductase"/>
</dbReference>
<evidence type="ECO:0000313" key="4">
    <source>
        <dbReference type="Proteomes" id="UP000479756"/>
    </source>
</evidence>
<dbReference type="PANTHER" id="PTHR21708">
    <property type="entry name" value="PROBABLE 2-DEHYDROPANTOATE 2-REDUCTASE"/>
    <property type="match status" value="1"/>
</dbReference>
<dbReference type="InterPro" id="IPR013332">
    <property type="entry name" value="KPR_N"/>
</dbReference>
<dbReference type="Pfam" id="PF02558">
    <property type="entry name" value="ApbA"/>
    <property type="match status" value="1"/>
</dbReference>
<evidence type="ECO:0000259" key="1">
    <source>
        <dbReference type="Pfam" id="PF02558"/>
    </source>
</evidence>
<dbReference type="InterPro" id="IPR008927">
    <property type="entry name" value="6-PGluconate_DH-like_C_sf"/>
</dbReference>
<accession>A0A7C9PNQ9</accession>
<reference evidence="3 4" key="1">
    <citation type="journal article" date="2014" name="Int. J. Syst. Evol. Microbiol.">
        <title>Description of Galbitalea soli gen. nov., sp. nov., and Frondihabitans sucicola sp. nov.</title>
        <authorList>
            <person name="Kim S.J."/>
            <person name="Lim J.M."/>
            <person name="Ahn J.H."/>
            <person name="Weon H.Y."/>
            <person name="Hamada M."/>
            <person name="Suzuki K."/>
            <person name="Ahn T.Y."/>
            <person name="Kwon S.W."/>
        </authorList>
    </citation>
    <scope>NUCLEOTIDE SEQUENCE [LARGE SCALE GENOMIC DNA]</scope>
    <source>
        <strain evidence="3 4">NBRC 108727</strain>
    </source>
</reference>
<sequence length="338" mass="35716">MGPRIAVLGTGANGASIGADLTRAGLDVTFIEQWPAHVEAMRERGIRVQMPEETIVTPVTVLHLCEVATLRQPFDLVFVLVKAYDTRWACELIKPYLAADGLVVGLQNGMSLDDIADIVGTDRTIGAVIEVSSNMFDPGVVNRQSPPSRSWFAVGGLSAAAQARAGEVAAVLGHAGTVEVSDDVRSSKWMKLVANAAELVPSAVLGVPLAEAIAIPGMKEFMTEAGREAVRACLAAGSRVRPIFGMTDARLDDPEQYAEQLFDAVLGHFTLPDTRTTVLQDWMKGRHSEVDEINGLVVAVLGAGSGGAPHNARVVDLAHRIEAGELEATPANAALLLA</sequence>
<dbReference type="EMBL" id="JAAGWZ010000003">
    <property type="protein sequence ID" value="NEM91832.1"/>
    <property type="molecule type" value="Genomic_DNA"/>
</dbReference>
<dbReference type="InterPro" id="IPR036291">
    <property type="entry name" value="NAD(P)-bd_dom_sf"/>
</dbReference>
<feature type="domain" description="Ketopantoate reductase N-terminal" evidence="1">
    <location>
        <begin position="5"/>
        <end position="148"/>
    </location>
</feature>
<dbReference type="SUPFAM" id="SSF51735">
    <property type="entry name" value="NAD(P)-binding Rossmann-fold domains"/>
    <property type="match status" value="1"/>
</dbReference>